<dbReference type="STRING" id="338969.Rfer_3687"/>
<evidence type="ECO:0000256" key="2">
    <source>
        <dbReference type="ARBA" id="ARBA00023136"/>
    </source>
</evidence>
<dbReference type="Proteomes" id="UP000008332">
    <property type="component" value="Chromosome"/>
</dbReference>
<gene>
    <name evidence="5" type="ordered locus">Rfer_3687</name>
</gene>
<evidence type="ECO:0000256" key="1">
    <source>
        <dbReference type="ARBA" id="ARBA00004370"/>
    </source>
</evidence>
<name>Q21S66_ALBFT</name>
<evidence type="ECO:0000256" key="3">
    <source>
        <dbReference type="SAM" id="SignalP"/>
    </source>
</evidence>
<feature type="signal peptide" evidence="3">
    <location>
        <begin position="1"/>
        <end position="19"/>
    </location>
</feature>
<dbReference type="PANTHER" id="PTHR35603">
    <property type="match status" value="1"/>
</dbReference>
<dbReference type="KEGG" id="rfr:Rfer_3687"/>
<dbReference type="NCBIfam" id="NF008437">
    <property type="entry name" value="PRK11280.1"/>
    <property type="match status" value="1"/>
</dbReference>
<keyword evidence="6" id="KW-1185">Reference proteome</keyword>
<comment type="subcellular location">
    <subcellularLocation>
        <location evidence="1">Membrane</location>
    </subcellularLocation>
</comment>
<dbReference type="OrthoDB" id="8909257at2"/>
<dbReference type="EMBL" id="CP000267">
    <property type="protein sequence ID" value="ABD71387.1"/>
    <property type="molecule type" value="Genomic_DNA"/>
</dbReference>
<reference evidence="6" key="1">
    <citation type="submission" date="2006-02" db="EMBL/GenBank/DDBJ databases">
        <title>Complete sequence of chromosome of Rhodoferax ferrireducens DSM 15236.</title>
        <authorList>
            <person name="Copeland A."/>
            <person name="Lucas S."/>
            <person name="Lapidus A."/>
            <person name="Barry K."/>
            <person name="Detter J.C."/>
            <person name="Glavina del Rio T."/>
            <person name="Hammon N."/>
            <person name="Israni S."/>
            <person name="Pitluck S."/>
            <person name="Brettin T."/>
            <person name="Bruce D."/>
            <person name="Han C."/>
            <person name="Tapia R."/>
            <person name="Gilna P."/>
            <person name="Kiss H."/>
            <person name="Schmutz J."/>
            <person name="Larimer F."/>
            <person name="Land M."/>
            <person name="Kyrpides N."/>
            <person name="Ivanova N."/>
            <person name="Richardson P."/>
        </authorList>
    </citation>
    <scope>NUCLEOTIDE SEQUENCE [LARGE SCALE GENOMIC DNA]</scope>
    <source>
        <strain evidence="6">ATCC BAA-621 / DSM 15236 / T118</strain>
    </source>
</reference>
<keyword evidence="3" id="KW-0732">Signal</keyword>
<accession>Q21S66</accession>
<dbReference type="RefSeq" id="WP_011465950.1">
    <property type="nucleotide sequence ID" value="NC_007908.1"/>
</dbReference>
<dbReference type="AlphaFoldDB" id="Q21S66"/>
<evidence type="ECO:0000313" key="5">
    <source>
        <dbReference type="EMBL" id="ABD71387.1"/>
    </source>
</evidence>
<dbReference type="InterPro" id="IPR008816">
    <property type="entry name" value="Gly_zipper_2TM_dom"/>
</dbReference>
<proteinExistence type="predicted"/>
<organism evidence="5 6">
    <name type="scientific">Albidiferax ferrireducens (strain ATCC BAA-621 / DSM 15236 / T118)</name>
    <name type="common">Rhodoferax ferrireducens</name>
    <dbReference type="NCBI Taxonomy" id="338969"/>
    <lineage>
        <taxon>Bacteria</taxon>
        <taxon>Pseudomonadati</taxon>
        <taxon>Pseudomonadota</taxon>
        <taxon>Betaproteobacteria</taxon>
        <taxon>Burkholderiales</taxon>
        <taxon>Comamonadaceae</taxon>
        <taxon>Rhodoferax</taxon>
    </lineage>
</organism>
<dbReference type="InterPro" id="IPR051407">
    <property type="entry name" value="Bact_OM_lipoprot/Surf_antigen"/>
</dbReference>
<dbReference type="PANTHER" id="PTHR35603:SF2">
    <property type="entry name" value="OUTER MEMBRANE LIPOPROTEIN"/>
    <property type="match status" value="1"/>
</dbReference>
<dbReference type="GO" id="GO:0019867">
    <property type="term" value="C:outer membrane"/>
    <property type="evidence" value="ECO:0007669"/>
    <property type="project" value="InterPro"/>
</dbReference>
<dbReference type="Pfam" id="PF05433">
    <property type="entry name" value="Rick_17kDa_Anti"/>
    <property type="match status" value="1"/>
</dbReference>
<feature type="domain" description="Glycine zipper 2TM" evidence="4">
    <location>
        <begin position="66"/>
        <end position="104"/>
    </location>
</feature>
<protein>
    <submittedName>
        <fullName evidence="5">17 kDa surface antigen</fullName>
    </submittedName>
</protein>
<dbReference type="eggNOG" id="COG3134">
    <property type="taxonomic scope" value="Bacteria"/>
</dbReference>
<sequence length="175" mass="19206">MKRLVIASLFATTLLGAQAQSFTDNARVRSAEPQYESINVPRNECSSQWINEPRRGVYQSQDRQYGGAIVGGLAGGVIGHQIGGGSGKDAATALGAVLGAITGDRLENRDQGPQYPQYEDGQREVKRCRTVYDPQTRITGYRVTYEYRGQQYTTVMRSNPGNSLPVHVTVQPIEQ</sequence>
<feature type="chain" id="PRO_5004200396" evidence="3">
    <location>
        <begin position="20"/>
        <end position="175"/>
    </location>
</feature>
<evidence type="ECO:0000313" key="6">
    <source>
        <dbReference type="Proteomes" id="UP000008332"/>
    </source>
</evidence>
<dbReference type="HOGENOM" id="CLU_094245_2_0_4"/>
<evidence type="ECO:0000259" key="4">
    <source>
        <dbReference type="Pfam" id="PF05433"/>
    </source>
</evidence>
<keyword evidence="2" id="KW-0472">Membrane</keyword>